<dbReference type="InterPro" id="IPR031107">
    <property type="entry name" value="Small_HSP"/>
</dbReference>
<dbReference type="PROSITE" id="PS51203">
    <property type="entry name" value="CS"/>
    <property type="match status" value="1"/>
</dbReference>
<dbReference type="Gene3D" id="2.60.40.790">
    <property type="match status" value="1"/>
</dbReference>
<dbReference type="AlphaFoldDB" id="A0A380S5W4"/>
<gene>
    <name evidence="5" type="ORF">SAMN05661053_1783</name>
</gene>
<dbReference type="InterPro" id="IPR007052">
    <property type="entry name" value="CS_dom"/>
</dbReference>
<organism evidence="5 6">
    <name type="scientific">Fibrobacter succinogenes</name>
    <name type="common">Bacteroides succinogenes</name>
    <dbReference type="NCBI Taxonomy" id="833"/>
    <lineage>
        <taxon>Bacteria</taxon>
        <taxon>Pseudomonadati</taxon>
        <taxon>Fibrobacterota</taxon>
        <taxon>Fibrobacteria</taxon>
        <taxon>Fibrobacterales</taxon>
        <taxon>Fibrobacteraceae</taxon>
        <taxon>Fibrobacter</taxon>
    </lineage>
</organism>
<evidence type="ECO:0000313" key="6">
    <source>
        <dbReference type="Proteomes" id="UP000255423"/>
    </source>
</evidence>
<evidence type="ECO:0000259" key="4">
    <source>
        <dbReference type="PROSITE" id="PS51203"/>
    </source>
</evidence>
<dbReference type="InterPro" id="IPR002068">
    <property type="entry name" value="A-crystallin/Hsp20_dom"/>
</dbReference>
<dbReference type="Proteomes" id="UP000255423">
    <property type="component" value="Unassembled WGS sequence"/>
</dbReference>
<reference evidence="5 6" key="1">
    <citation type="submission" date="2017-08" db="EMBL/GenBank/DDBJ databases">
        <authorList>
            <person name="de Groot N.N."/>
        </authorList>
    </citation>
    <scope>NUCLEOTIDE SEQUENCE [LARGE SCALE GENOMIC DNA]</scope>
    <source>
        <strain evidence="5 6">HM2</strain>
    </source>
</reference>
<dbReference type="PANTHER" id="PTHR11527">
    <property type="entry name" value="HEAT-SHOCK PROTEIN 20 FAMILY MEMBER"/>
    <property type="match status" value="1"/>
</dbReference>
<dbReference type="Pfam" id="PF00011">
    <property type="entry name" value="HSP20"/>
    <property type="match status" value="1"/>
</dbReference>
<name>A0A380S5W4_FIBSU</name>
<dbReference type="CDD" id="cd06464">
    <property type="entry name" value="ACD_sHsps-like"/>
    <property type="match status" value="1"/>
</dbReference>
<dbReference type="SUPFAM" id="SSF49764">
    <property type="entry name" value="HSP20-like chaperones"/>
    <property type="match status" value="1"/>
</dbReference>
<proteinExistence type="inferred from homology"/>
<evidence type="ECO:0000313" key="5">
    <source>
        <dbReference type="EMBL" id="SUQ24383.1"/>
    </source>
</evidence>
<dbReference type="InterPro" id="IPR008978">
    <property type="entry name" value="HSP20-like_chaperone"/>
</dbReference>
<accession>A0A380S5W4</accession>
<evidence type="ECO:0000256" key="2">
    <source>
        <dbReference type="RuleBase" id="RU003616"/>
    </source>
</evidence>
<protein>
    <submittedName>
        <fullName evidence="5">HSP20 family protein</fullName>
    </submittedName>
</protein>
<feature type="domain" description="SHSP" evidence="3">
    <location>
        <begin position="27"/>
        <end position="125"/>
    </location>
</feature>
<sequence>MMNTQILPNAFYGIQNFIDSLNAANAKCEGTYTPKADYYETEGGFALEVELPGVKKEDMDIQVEKNILTVKATRARKDEKFTYERSFRLADDIDTENIKVSLENGILKFDLTKKAQAAARKITIA</sequence>
<evidence type="ECO:0000259" key="3">
    <source>
        <dbReference type="PROSITE" id="PS01031"/>
    </source>
</evidence>
<comment type="similarity">
    <text evidence="1 2">Belongs to the small heat shock protein (HSP20) family.</text>
</comment>
<evidence type="ECO:0000256" key="1">
    <source>
        <dbReference type="PROSITE-ProRule" id="PRU00285"/>
    </source>
</evidence>
<dbReference type="RefSeq" id="WP_088660125.1">
    <property type="nucleotide sequence ID" value="NZ_UHJL01000002.1"/>
</dbReference>
<dbReference type="EMBL" id="UHJL01000002">
    <property type="protein sequence ID" value="SUQ24383.1"/>
    <property type="molecule type" value="Genomic_DNA"/>
</dbReference>
<feature type="domain" description="CS" evidence="4">
    <location>
        <begin position="31"/>
        <end position="125"/>
    </location>
</feature>
<dbReference type="PROSITE" id="PS01031">
    <property type="entry name" value="SHSP"/>
    <property type="match status" value="1"/>
</dbReference>